<dbReference type="Proteomes" id="UP000199088">
    <property type="component" value="Unassembled WGS sequence"/>
</dbReference>
<dbReference type="AlphaFoldDB" id="A0A1H0HM20"/>
<protein>
    <submittedName>
        <fullName evidence="2">Polyketide cyclase / dehydrase and lipid transport</fullName>
    </submittedName>
</protein>
<evidence type="ECO:0000313" key="2">
    <source>
        <dbReference type="EMBL" id="SDO20160.1"/>
    </source>
</evidence>
<proteinExistence type="predicted"/>
<reference evidence="3" key="1">
    <citation type="submission" date="2016-10" db="EMBL/GenBank/DDBJ databases">
        <authorList>
            <person name="Varghese N."/>
            <person name="Submissions S."/>
        </authorList>
    </citation>
    <scope>NUCLEOTIDE SEQUENCE [LARGE SCALE GENOMIC DNA]</scope>
    <source>
        <strain evidence="3">DSM 45843</strain>
    </source>
</reference>
<gene>
    <name evidence="2" type="ORF">SAMN05660199_01501</name>
</gene>
<dbReference type="CDD" id="cd07812">
    <property type="entry name" value="SRPBCC"/>
    <property type="match status" value="1"/>
</dbReference>
<dbReference type="STRING" id="1052260.SAMN05660199_01501"/>
<dbReference type="InterPro" id="IPR019587">
    <property type="entry name" value="Polyketide_cyclase/dehydratase"/>
</dbReference>
<evidence type="ECO:0000313" key="3">
    <source>
        <dbReference type="Proteomes" id="UP000199088"/>
    </source>
</evidence>
<dbReference type="OrthoDB" id="4618973at2"/>
<feature type="region of interest" description="Disordered" evidence="1">
    <location>
        <begin position="26"/>
        <end position="53"/>
    </location>
</feature>
<accession>A0A1H0HM20</accession>
<dbReference type="EMBL" id="FNIR01000004">
    <property type="protein sequence ID" value="SDO20160.1"/>
    <property type="molecule type" value="Genomic_DNA"/>
</dbReference>
<sequence length="175" mass="18926">MPRLRTVTDSILVAAAPAAVYAVVSDPTRTPEFSPENRGARTGSTGSLPVGAVFTGDNERRGFRWITECVVTAADPGARFAFRVRAIGGARRRLRTGIASWEHRLEPVTLPDGTAGTRVTQTWTDERRMPDPVATVFDAVATRGPFADFQRRNLATSLHRLKTLLEGPAAAEPTA</sequence>
<name>A0A1H0HM20_9ACTN</name>
<dbReference type="Pfam" id="PF10604">
    <property type="entry name" value="Polyketide_cyc2"/>
    <property type="match status" value="1"/>
</dbReference>
<evidence type="ECO:0000256" key="1">
    <source>
        <dbReference type="SAM" id="MobiDB-lite"/>
    </source>
</evidence>
<dbReference type="InterPro" id="IPR023393">
    <property type="entry name" value="START-like_dom_sf"/>
</dbReference>
<keyword evidence="3" id="KW-1185">Reference proteome</keyword>
<dbReference type="Gene3D" id="3.30.530.20">
    <property type="match status" value="1"/>
</dbReference>
<dbReference type="SUPFAM" id="SSF55961">
    <property type="entry name" value="Bet v1-like"/>
    <property type="match status" value="1"/>
</dbReference>
<organism evidence="2 3">
    <name type="scientific">Klenkia soli</name>
    <dbReference type="NCBI Taxonomy" id="1052260"/>
    <lineage>
        <taxon>Bacteria</taxon>
        <taxon>Bacillati</taxon>
        <taxon>Actinomycetota</taxon>
        <taxon>Actinomycetes</taxon>
        <taxon>Geodermatophilales</taxon>
        <taxon>Geodermatophilaceae</taxon>
        <taxon>Klenkia</taxon>
    </lineage>
</organism>